<protein>
    <recommendedName>
        <fullName evidence="4">Cyclase</fullName>
    </recommendedName>
</protein>
<evidence type="ECO:0000256" key="1">
    <source>
        <dbReference type="ARBA" id="ARBA00007865"/>
    </source>
</evidence>
<proteinExistence type="inferred from homology"/>
<comment type="caution">
    <text evidence="2">The sequence shown here is derived from an EMBL/GenBank/DDBJ whole genome shotgun (WGS) entry which is preliminary data.</text>
</comment>
<dbReference type="eggNOG" id="ENOG502RXQJ">
    <property type="taxonomic scope" value="Eukaryota"/>
</dbReference>
<dbReference type="SUPFAM" id="SSF102198">
    <property type="entry name" value="Putative cyclase"/>
    <property type="match status" value="1"/>
</dbReference>
<comment type="similarity">
    <text evidence="1">Belongs to the Cyclase 1 superfamily.</text>
</comment>
<dbReference type="Gene3D" id="3.50.30.50">
    <property type="entry name" value="Putative cyclase"/>
    <property type="match status" value="1"/>
</dbReference>
<dbReference type="RefSeq" id="XP_007741029.1">
    <property type="nucleotide sequence ID" value="XM_007742839.1"/>
</dbReference>
<reference evidence="2 3" key="1">
    <citation type="submission" date="2013-03" db="EMBL/GenBank/DDBJ databases">
        <title>The Genome Sequence of Cladophialophora psammophila CBS 110553.</title>
        <authorList>
            <consortium name="The Broad Institute Genomics Platform"/>
            <person name="Cuomo C."/>
            <person name="de Hoog S."/>
            <person name="Gorbushina A."/>
            <person name="Walker B."/>
            <person name="Young S.K."/>
            <person name="Zeng Q."/>
            <person name="Gargeya S."/>
            <person name="Fitzgerald M."/>
            <person name="Haas B."/>
            <person name="Abouelleil A."/>
            <person name="Allen A.W."/>
            <person name="Alvarado L."/>
            <person name="Arachchi H.M."/>
            <person name="Berlin A.M."/>
            <person name="Chapman S.B."/>
            <person name="Gainer-Dewar J."/>
            <person name="Goldberg J."/>
            <person name="Griggs A."/>
            <person name="Gujja S."/>
            <person name="Hansen M."/>
            <person name="Howarth C."/>
            <person name="Imamovic A."/>
            <person name="Ireland A."/>
            <person name="Larimer J."/>
            <person name="McCowan C."/>
            <person name="Murphy C."/>
            <person name="Pearson M."/>
            <person name="Poon T.W."/>
            <person name="Priest M."/>
            <person name="Roberts A."/>
            <person name="Saif S."/>
            <person name="Shea T."/>
            <person name="Sisk P."/>
            <person name="Sykes S."/>
            <person name="Wortman J."/>
            <person name="Nusbaum C."/>
            <person name="Birren B."/>
        </authorList>
    </citation>
    <scope>NUCLEOTIDE SEQUENCE [LARGE SCALE GENOMIC DNA]</scope>
    <source>
        <strain evidence="2 3">CBS 110553</strain>
    </source>
</reference>
<dbReference type="PANTHER" id="PTHR34861:SF10">
    <property type="entry name" value="CYCLASE"/>
    <property type="match status" value="1"/>
</dbReference>
<dbReference type="Proteomes" id="UP000019471">
    <property type="component" value="Unassembled WGS sequence"/>
</dbReference>
<sequence>MEQQSTLGVLKIPSYASLPPVAGMPHGCTWGLWDALRKAGISATPNGGDGNGHKNQEKEKDGLGTLNLLTPAVILAAKAEIQHGISVAINWSLENCSTPHSGRRPPRHKIMTLAEAQGGSEWIGHDDEVWMNTQSGSQWDGFRHWAHQPTALYYNGVTHKEITDSNAPVRNGIDEWSSRGGIVGRGILLDYLSWAAHQGIEYSPIERHAISEKDLEAVAAWQGTRLRQGDILLIRSGFVTWYKEANAEERRRGTVDGSTWAGVEGTRDSVEWFWDRHFAAVGGDANVFEAWPAKEERWRLHDNLIALFGMPVGEMFDLDELAETCKRLNKWSFLFTSAPLNFPGGVASPPNAICIL</sequence>
<evidence type="ECO:0000313" key="3">
    <source>
        <dbReference type="Proteomes" id="UP000019471"/>
    </source>
</evidence>
<dbReference type="OrthoDB" id="5396at2759"/>
<dbReference type="AlphaFoldDB" id="W9XUJ8"/>
<name>W9XUJ8_9EURO</name>
<dbReference type="HOGENOM" id="CLU_030671_1_0_1"/>
<dbReference type="GO" id="GO:0004061">
    <property type="term" value="F:arylformamidase activity"/>
    <property type="evidence" value="ECO:0007669"/>
    <property type="project" value="InterPro"/>
</dbReference>
<gene>
    <name evidence="2" type="ORF">A1O5_02223</name>
</gene>
<evidence type="ECO:0000313" key="2">
    <source>
        <dbReference type="EMBL" id="EXJ73929.1"/>
    </source>
</evidence>
<evidence type="ECO:0008006" key="4">
    <source>
        <dbReference type="Google" id="ProtNLM"/>
    </source>
</evidence>
<dbReference type="GeneID" id="19186956"/>
<dbReference type="GO" id="GO:0019441">
    <property type="term" value="P:L-tryptophan catabolic process to kynurenine"/>
    <property type="evidence" value="ECO:0007669"/>
    <property type="project" value="InterPro"/>
</dbReference>
<dbReference type="EMBL" id="AMGX01000003">
    <property type="protein sequence ID" value="EXJ73929.1"/>
    <property type="molecule type" value="Genomic_DNA"/>
</dbReference>
<dbReference type="InterPro" id="IPR037175">
    <property type="entry name" value="KFase_sf"/>
</dbReference>
<organism evidence="2 3">
    <name type="scientific">Cladophialophora psammophila CBS 110553</name>
    <dbReference type="NCBI Taxonomy" id="1182543"/>
    <lineage>
        <taxon>Eukaryota</taxon>
        <taxon>Fungi</taxon>
        <taxon>Dikarya</taxon>
        <taxon>Ascomycota</taxon>
        <taxon>Pezizomycotina</taxon>
        <taxon>Eurotiomycetes</taxon>
        <taxon>Chaetothyriomycetidae</taxon>
        <taxon>Chaetothyriales</taxon>
        <taxon>Herpotrichiellaceae</taxon>
        <taxon>Cladophialophora</taxon>
    </lineage>
</organism>
<dbReference type="InterPro" id="IPR007325">
    <property type="entry name" value="KFase/CYL"/>
</dbReference>
<dbReference type="Pfam" id="PF04199">
    <property type="entry name" value="Cyclase"/>
    <property type="match status" value="1"/>
</dbReference>
<keyword evidence="3" id="KW-1185">Reference proteome</keyword>
<dbReference type="PANTHER" id="PTHR34861">
    <property type="match status" value="1"/>
</dbReference>
<accession>W9XUJ8</accession>